<gene>
    <name evidence="2" type="ORF">TVAG_062660</name>
</gene>
<evidence type="ECO:0000313" key="2">
    <source>
        <dbReference type="EMBL" id="EAY18661.1"/>
    </source>
</evidence>
<proteinExistence type="predicted"/>
<keyword evidence="1" id="KW-1133">Transmembrane helix</keyword>
<keyword evidence="1" id="KW-0472">Membrane</keyword>
<name>A2DLM8_TRIV3</name>
<reference evidence="2" key="2">
    <citation type="journal article" date="2007" name="Science">
        <title>Draft genome sequence of the sexually transmitted pathogen Trichomonas vaginalis.</title>
        <authorList>
            <person name="Carlton J.M."/>
            <person name="Hirt R.P."/>
            <person name="Silva J.C."/>
            <person name="Delcher A.L."/>
            <person name="Schatz M."/>
            <person name="Zhao Q."/>
            <person name="Wortman J.R."/>
            <person name="Bidwell S.L."/>
            <person name="Alsmark U.C.M."/>
            <person name="Besteiro S."/>
            <person name="Sicheritz-Ponten T."/>
            <person name="Noel C.J."/>
            <person name="Dacks J.B."/>
            <person name="Foster P.G."/>
            <person name="Simillion C."/>
            <person name="Van de Peer Y."/>
            <person name="Miranda-Saavedra D."/>
            <person name="Barton G.J."/>
            <person name="Westrop G.D."/>
            <person name="Mueller S."/>
            <person name="Dessi D."/>
            <person name="Fiori P.L."/>
            <person name="Ren Q."/>
            <person name="Paulsen I."/>
            <person name="Zhang H."/>
            <person name="Bastida-Corcuera F.D."/>
            <person name="Simoes-Barbosa A."/>
            <person name="Brown M.T."/>
            <person name="Hayes R.D."/>
            <person name="Mukherjee M."/>
            <person name="Okumura C.Y."/>
            <person name="Schneider R."/>
            <person name="Smith A.J."/>
            <person name="Vanacova S."/>
            <person name="Villalvazo M."/>
            <person name="Haas B.J."/>
            <person name="Pertea M."/>
            <person name="Feldblyum T.V."/>
            <person name="Utterback T.R."/>
            <person name="Shu C.L."/>
            <person name="Osoegawa K."/>
            <person name="de Jong P.J."/>
            <person name="Hrdy I."/>
            <person name="Horvathova L."/>
            <person name="Zubacova Z."/>
            <person name="Dolezal P."/>
            <person name="Malik S.B."/>
            <person name="Logsdon J.M. Jr."/>
            <person name="Henze K."/>
            <person name="Gupta A."/>
            <person name="Wang C.C."/>
            <person name="Dunne R.L."/>
            <person name="Upcroft J.A."/>
            <person name="Upcroft P."/>
            <person name="White O."/>
            <person name="Salzberg S.L."/>
            <person name="Tang P."/>
            <person name="Chiu C.-H."/>
            <person name="Lee Y.-S."/>
            <person name="Embley T.M."/>
            <person name="Coombs G.H."/>
            <person name="Mottram J.C."/>
            <person name="Tachezy J."/>
            <person name="Fraser-Liggett C.M."/>
            <person name="Johnson P.J."/>
        </authorList>
    </citation>
    <scope>NUCLEOTIDE SEQUENCE [LARGE SCALE GENOMIC DNA]</scope>
    <source>
        <strain evidence="2">G3</strain>
    </source>
</reference>
<dbReference type="KEGG" id="tva:5464175"/>
<dbReference type="EMBL" id="DS113216">
    <property type="protein sequence ID" value="EAY18661.1"/>
    <property type="molecule type" value="Genomic_DNA"/>
</dbReference>
<reference evidence="2" key="1">
    <citation type="submission" date="2006-10" db="EMBL/GenBank/DDBJ databases">
        <authorList>
            <person name="Amadeo P."/>
            <person name="Zhao Q."/>
            <person name="Wortman J."/>
            <person name="Fraser-Liggett C."/>
            <person name="Carlton J."/>
        </authorList>
    </citation>
    <scope>NUCLEOTIDE SEQUENCE</scope>
    <source>
        <strain evidence="2">G3</strain>
    </source>
</reference>
<dbReference type="RefSeq" id="XP_001579647.1">
    <property type="nucleotide sequence ID" value="XM_001579597.1"/>
</dbReference>
<feature type="transmembrane region" description="Helical" evidence="1">
    <location>
        <begin position="254"/>
        <end position="275"/>
    </location>
</feature>
<keyword evidence="1" id="KW-0812">Transmembrane</keyword>
<organism evidence="2 3">
    <name type="scientific">Trichomonas vaginalis (strain ATCC PRA-98 / G3)</name>
    <dbReference type="NCBI Taxonomy" id="412133"/>
    <lineage>
        <taxon>Eukaryota</taxon>
        <taxon>Metamonada</taxon>
        <taxon>Parabasalia</taxon>
        <taxon>Trichomonadida</taxon>
        <taxon>Trichomonadidae</taxon>
        <taxon>Trichomonas</taxon>
    </lineage>
</organism>
<dbReference type="VEuPathDB" id="TrichDB:TVAGG3_0580550"/>
<sequence>MLSFFFSLSRSACDLSISPDAGPILGCYCPSKGKTICVNSTKPQYFLVFNKLNNRTVIKHYHAYNKDDESYFDYEALQSSLLYAIRTKSLKNSFDFTILEDSCQCISTFSSEQCPDGVLLLNGNTQYIDLPSSYYTYFDISYTVKKCIFISDPKPFSIQGAFQSINPNDQICIHQNGKMDCYKSLQPFNYSNTINNLTALIQFNFENLDSSRSFQLYINGTSEPKSIYYGVMDTDPFTPIPLPTQYIYVEKLSLTPLIALSTSVVFFMISCAILLRANMCFGKCTGNDSLVDGMAKMPSELIRSQQ</sequence>
<keyword evidence="3" id="KW-1185">Reference proteome</keyword>
<dbReference type="VEuPathDB" id="TrichDB:TVAG_062660"/>
<protein>
    <submittedName>
        <fullName evidence="2">Uncharacterized protein</fullName>
    </submittedName>
</protein>
<dbReference type="InParanoid" id="A2DLM8"/>
<accession>A2DLM8</accession>
<dbReference type="AlphaFoldDB" id="A2DLM8"/>
<evidence type="ECO:0000256" key="1">
    <source>
        <dbReference type="SAM" id="Phobius"/>
    </source>
</evidence>
<evidence type="ECO:0000313" key="3">
    <source>
        <dbReference type="Proteomes" id="UP000001542"/>
    </source>
</evidence>
<dbReference type="Proteomes" id="UP000001542">
    <property type="component" value="Unassembled WGS sequence"/>
</dbReference>